<dbReference type="Proteomes" id="UP001242513">
    <property type="component" value="Chromosome"/>
</dbReference>
<evidence type="ECO:0000313" key="14">
    <source>
        <dbReference type="Proteomes" id="UP001242513"/>
    </source>
</evidence>
<evidence type="ECO:0000256" key="10">
    <source>
        <dbReference type="SAM" id="Phobius"/>
    </source>
</evidence>
<dbReference type="InterPro" id="IPR045584">
    <property type="entry name" value="Pilin-like"/>
</dbReference>
<comment type="similarity">
    <text evidence="9">Belongs to the ComGC family.</text>
</comment>
<evidence type="ECO:0000256" key="6">
    <source>
        <dbReference type="ARBA" id="ARBA00022989"/>
    </source>
</evidence>
<evidence type="ECO:0000256" key="1">
    <source>
        <dbReference type="ARBA" id="ARBA00004162"/>
    </source>
</evidence>
<accession>A0AAX3UEF5</accession>
<dbReference type="RefSeq" id="WP_013854407.1">
    <property type="nucleotide sequence ID" value="NZ_CP061341.1"/>
</dbReference>
<evidence type="ECO:0000256" key="2">
    <source>
        <dbReference type="ARBA" id="ARBA00004241"/>
    </source>
</evidence>
<feature type="transmembrane region" description="Helical" evidence="10">
    <location>
        <begin position="21"/>
        <end position="42"/>
    </location>
</feature>
<name>A0AAX3UEF5_9LACO</name>
<dbReference type="GO" id="GO:0030420">
    <property type="term" value="P:establishment of competence for transformation"/>
    <property type="evidence" value="ECO:0007669"/>
    <property type="project" value="UniProtKB-KW"/>
</dbReference>
<organism evidence="12 14">
    <name type="scientific">Lactobacillus kefiranofaciens</name>
    <dbReference type="NCBI Taxonomy" id="267818"/>
    <lineage>
        <taxon>Bacteria</taxon>
        <taxon>Bacillati</taxon>
        <taxon>Bacillota</taxon>
        <taxon>Bacilli</taxon>
        <taxon>Lactobacillales</taxon>
        <taxon>Lactobacillaceae</taxon>
        <taxon>Lactobacillus</taxon>
    </lineage>
</organism>
<dbReference type="InterPro" id="IPR016940">
    <property type="entry name" value="ComGC"/>
</dbReference>
<dbReference type="Gene3D" id="3.30.700.10">
    <property type="entry name" value="Glycoprotein, Type 4 Pilin"/>
    <property type="match status" value="1"/>
</dbReference>
<gene>
    <name evidence="12" type="primary">comGC</name>
    <name evidence="12" type="ORF">QEJ78_00860</name>
    <name evidence="11" type="ORF">SAMN02983011_00516</name>
</gene>
<protein>
    <submittedName>
        <fullName evidence="11">Competence protein ComGC</fullName>
    </submittedName>
    <submittedName>
        <fullName evidence="12">Competence type IV pilus major pilin ComGC</fullName>
    </submittedName>
</protein>
<keyword evidence="8" id="KW-0178">Competence</keyword>
<keyword evidence="3" id="KW-1003">Cell membrane</keyword>
<dbReference type="GO" id="GO:0005886">
    <property type="term" value="C:plasma membrane"/>
    <property type="evidence" value="ECO:0007669"/>
    <property type="project" value="UniProtKB-SubCell"/>
</dbReference>
<dbReference type="GeneID" id="72687274"/>
<reference evidence="12" key="2">
    <citation type="journal article" date="2022" name="Food Funct.">
        <title>Lactobacillus kefiranofaciens ZW18 from Kefir enhances the anti-tumor effect of anti-programmed cell death 1 (PD-1) immunotherapy by modulating the gut microbiota.</title>
        <authorList>
            <person name="Zhao J."/>
            <person name="Wang Y."/>
            <person name="Wang J."/>
            <person name="Lv M."/>
            <person name="Zhou C."/>
            <person name="Jia L."/>
            <person name="Geng W."/>
        </authorList>
    </citation>
    <scope>NUCLEOTIDE SEQUENCE</scope>
    <source>
        <strain evidence="12">ZW18</strain>
    </source>
</reference>
<dbReference type="EMBL" id="FMXC01000003">
    <property type="protein sequence ID" value="SDA42948.1"/>
    <property type="molecule type" value="Genomic_DNA"/>
</dbReference>
<dbReference type="SUPFAM" id="SSF54523">
    <property type="entry name" value="Pili subunits"/>
    <property type="match status" value="1"/>
</dbReference>
<evidence type="ECO:0000313" key="12">
    <source>
        <dbReference type="EMBL" id="WGO86076.1"/>
    </source>
</evidence>
<proteinExistence type="inferred from homology"/>
<reference evidence="11 13" key="1">
    <citation type="submission" date="2016-10" db="EMBL/GenBank/DDBJ databases">
        <authorList>
            <person name="Varghese N."/>
            <person name="Submissions S."/>
        </authorList>
    </citation>
    <scope>NUCLEOTIDE SEQUENCE [LARGE SCALE GENOMIC DNA]</scope>
    <source>
        <strain evidence="11 13">ATCC 43761</strain>
    </source>
</reference>
<keyword evidence="7 10" id="KW-0472">Membrane</keyword>
<keyword evidence="13" id="KW-1185">Reference proteome</keyword>
<evidence type="ECO:0000256" key="5">
    <source>
        <dbReference type="ARBA" id="ARBA00022692"/>
    </source>
</evidence>
<evidence type="ECO:0000256" key="9">
    <source>
        <dbReference type="ARBA" id="ARBA00043982"/>
    </source>
</evidence>
<dbReference type="PIRSF" id="PIRSF029928">
    <property type="entry name" value="Late_competence_ComGC"/>
    <property type="match status" value="1"/>
</dbReference>
<dbReference type="InterPro" id="IPR012902">
    <property type="entry name" value="N_methyl_site"/>
</dbReference>
<evidence type="ECO:0000313" key="13">
    <source>
        <dbReference type="Proteomes" id="UP000181860"/>
    </source>
</evidence>
<dbReference type="GO" id="GO:0009986">
    <property type="term" value="C:cell surface"/>
    <property type="evidence" value="ECO:0007669"/>
    <property type="project" value="UniProtKB-SubCell"/>
</dbReference>
<dbReference type="Proteomes" id="UP000181860">
    <property type="component" value="Unassembled WGS sequence"/>
</dbReference>
<evidence type="ECO:0000256" key="4">
    <source>
        <dbReference type="ARBA" id="ARBA00022481"/>
    </source>
</evidence>
<reference evidence="12" key="3">
    <citation type="submission" date="2023-04" db="EMBL/GenBank/DDBJ databases">
        <authorList>
            <person name="Wang Y."/>
        </authorList>
    </citation>
    <scope>NUCLEOTIDE SEQUENCE</scope>
    <source>
        <strain evidence="12">ZW18</strain>
    </source>
</reference>
<dbReference type="Pfam" id="PF07963">
    <property type="entry name" value="N_methyl"/>
    <property type="match status" value="1"/>
</dbReference>
<dbReference type="PROSITE" id="PS00409">
    <property type="entry name" value="PROKAR_NTER_METHYL"/>
    <property type="match status" value="1"/>
</dbReference>
<evidence type="ECO:0000313" key="11">
    <source>
        <dbReference type="EMBL" id="SDA42948.1"/>
    </source>
</evidence>
<dbReference type="AlphaFoldDB" id="A0AAX3UEF5"/>
<comment type="subcellular location">
    <subcellularLocation>
        <location evidence="1">Cell membrane</location>
        <topology evidence="1">Single-pass membrane protein</topology>
    </subcellularLocation>
    <subcellularLocation>
        <location evidence="2">Cell surface</location>
    </subcellularLocation>
</comment>
<keyword evidence="6 10" id="KW-1133">Transmembrane helix</keyword>
<dbReference type="NCBIfam" id="NF040999">
    <property type="entry name" value="pilin_ComGC"/>
    <property type="match status" value="1"/>
</dbReference>
<keyword evidence="5 10" id="KW-0812">Transmembrane</keyword>
<dbReference type="NCBIfam" id="TIGR02532">
    <property type="entry name" value="IV_pilin_GFxxxE"/>
    <property type="match status" value="1"/>
</dbReference>
<sequence length="114" mass="13091">MKKNVKKYLLNLLNKNRRQAGFTLIEMVVVIAIIVILILLIAPNLLEQKGRAENRTNDAFKTTLRTQVELYKDDEGKEPTSFEDLKSKKYLTEEQIKKAEAKKITIASLKDDAK</sequence>
<evidence type="ECO:0000256" key="7">
    <source>
        <dbReference type="ARBA" id="ARBA00023136"/>
    </source>
</evidence>
<keyword evidence="4" id="KW-0488">Methylation</keyword>
<evidence type="ECO:0000256" key="3">
    <source>
        <dbReference type="ARBA" id="ARBA00022475"/>
    </source>
</evidence>
<dbReference type="EMBL" id="CP123735">
    <property type="protein sequence ID" value="WGO86076.1"/>
    <property type="molecule type" value="Genomic_DNA"/>
</dbReference>
<evidence type="ECO:0000256" key="8">
    <source>
        <dbReference type="ARBA" id="ARBA00023287"/>
    </source>
</evidence>